<dbReference type="EMBL" id="LIAE01006045">
    <property type="protein sequence ID" value="PAV92746.1"/>
    <property type="molecule type" value="Genomic_DNA"/>
</dbReference>
<dbReference type="AlphaFoldDB" id="A0A2A2M2S0"/>
<sequence>MAVLIVKPGGTGRPIDAISARFAPLPPSRFLSPFPPSETPPPKRYTYWVIAGVGVWFLPLDFRKVGDGVDRRANTGEQRKARGALRRIGIVDGHTVKERIDRRAQRCEGRHRALEILGRHRSRGGGFGRFERGDEVSLCLFGRVGQRFRIPLGIGGVRFLLEDVGGALVASQEVGAVVGGDESLQRVDAGEQADEVVFLTSIAVDNLGGSYDVKPPAFLPRHDFKTIQ</sequence>
<keyword evidence="2" id="KW-1185">Reference proteome</keyword>
<evidence type="ECO:0000313" key="2">
    <source>
        <dbReference type="Proteomes" id="UP000218231"/>
    </source>
</evidence>
<reference evidence="1 2" key="1">
    <citation type="journal article" date="2017" name="Curr. Biol.">
        <title>Genome architecture and evolution of a unichromosomal asexual nematode.</title>
        <authorList>
            <person name="Fradin H."/>
            <person name="Zegar C."/>
            <person name="Gutwein M."/>
            <person name="Lucas J."/>
            <person name="Kovtun M."/>
            <person name="Corcoran D."/>
            <person name="Baugh L.R."/>
            <person name="Kiontke K."/>
            <person name="Gunsalus K."/>
            <person name="Fitch D.H."/>
            <person name="Piano F."/>
        </authorList>
    </citation>
    <scope>NUCLEOTIDE SEQUENCE [LARGE SCALE GENOMIC DNA]</scope>
    <source>
        <strain evidence="1">PF1309</strain>
    </source>
</reference>
<protein>
    <submittedName>
        <fullName evidence="1">Uncharacterized protein</fullName>
    </submittedName>
</protein>
<organism evidence="1 2">
    <name type="scientific">Diploscapter pachys</name>
    <dbReference type="NCBI Taxonomy" id="2018661"/>
    <lineage>
        <taxon>Eukaryota</taxon>
        <taxon>Metazoa</taxon>
        <taxon>Ecdysozoa</taxon>
        <taxon>Nematoda</taxon>
        <taxon>Chromadorea</taxon>
        <taxon>Rhabditida</taxon>
        <taxon>Rhabditina</taxon>
        <taxon>Rhabditomorpha</taxon>
        <taxon>Rhabditoidea</taxon>
        <taxon>Rhabditidae</taxon>
        <taxon>Diploscapter</taxon>
    </lineage>
</organism>
<evidence type="ECO:0000313" key="1">
    <source>
        <dbReference type="EMBL" id="PAV92746.1"/>
    </source>
</evidence>
<dbReference type="Proteomes" id="UP000218231">
    <property type="component" value="Unassembled WGS sequence"/>
</dbReference>
<proteinExistence type="predicted"/>
<gene>
    <name evidence="1" type="ORF">WR25_13110</name>
</gene>
<name>A0A2A2M2S0_9BILA</name>
<accession>A0A2A2M2S0</accession>
<comment type="caution">
    <text evidence="1">The sequence shown here is derived from an EMBL/GenBank/DDBJ whole genome shotgun (WGS) entry which is preliminary data.</text>
</comment>